<comment type="caution">
    <text evidence="3">The sequence shown here is derived from an EMBL/GenBank/DDBJ whole genome shotgun (WGS) entry which is preliminary data.</text>
</comment>
<feature type="region of interest" description="Disordered" evidence="1">
    <location>
        <begin position="1"/>
        <end position="54"/>
    </location>
</feature>
<feature type="transmembrane region" description="Helical" evidence="2">
    <location>
        <begin position="71"/>
        <end position="97"/>
    </location>
</feature>
<evidence type="ECO:0000256" key="2">
    <source>
        <dbReference type="SAM" id="Phobius"/>
    </source>
</evidence>
<evidence type="ECO:0000256" key="1">
    <source>
        <dbReference type="SAM" id="MobiDB-lite"/>
    </source>
</evidence>
<dbReference type="Proteomes" id="UP001500390">
    <property type="component" value="Unassembled WGS sequence"/>
</dbReference>
<reference evidence="4" key="1">
    <citation type="journal article" date="2019" name="Int. J. Syst. Evol. Microbiol.">
        <title>The Global Catalogue of Microorganisms (GCM) 10K type strain sequencing project: providing services to taxonomists for standard genome sequencing and annotation.</title>
        <authorList>
            <consortium name="The Broad Institute Genomics Platform"/>
            <consortium name="The Broad Institute Genome Sequencing Center for Infectious Disease"/>
            <person name="Wu L."/>
            <person name="Ma J."/>
        </authorList>
    </citation>
    <scope>NUCLEOTIDE SEQUENCE [LARGE SCALE GENOMIC DNA]</scope>
    <source>
        <strain evidence="4">JCM 17738</strain>
    </source>
</reference>
<keyword evidence="2" id="KW-0472">Membrane</keyword>
<proteinExistence type="predicted"/>
<protein>
    <recommendedName>
        <fullName evidence="5">DUF4333 domain-containing protein</fullName>
    </recommendedName>
</protein>
<sequence>MSSPDGPPLVPPTPPTPTTPQPTPAPTVPSSHPYGAPAWNQPSAAYSGWAQPQPIGEPEGQAALRKARTALGWAIGAAVAAGLALLTAFVAVIIGAVSSDPYLDDSAFFESLRGEVVALPEGSALSGDRLEAALGNVLLDYYDEVDGLTCPDTASVRASTAIVCTAEIDTYPWTGVVFFEDAEGSFVVLEL</sequence>
<evidence type="ECO:0000313" key="4">
    <source>
        <dbReference type="Proteomes" id="UP001500390"/>
    </source>
</evidence>
<gene>
    <name evidence="3" type="ORF">GCM10023153_08430</name>
</gene>
<evidence type="ECO:0000313" key="3">
    <source>
        <dbReference type="EMBL" id="GAA4390986.1"/>
    </source>
</evidence>
<feature type="compositionally biased region" description="Pro residues" evidence="1">
    <location>
        <begin position="1"/>
        <end position="27"/>
    </location>
</feature>
<organism evidence="3 4">
    <name type="scientific">Ornithinibacter aureus</name>
    <dbReference type="NCBI Taxonomy" id="622664"/>
    <lineage>
        <taxon>Bacteria</taxon>
        <taxon>Bacillati</taxon>
        <taxon>Actinomycetota</taxon>
        <taxon>Actinomycetes</taxon>
        <taxon>Micrococcales</taxon>
        <taxon>Intrasporangiaceae</taxon>
        <taxon>Ornithinibacter</taxon>
    </lineage>
</organism>
<accession>A0ABP8JIA7</accession>
<dbReference type="EMBL" id="BAABFX010000018">
    <property type="protein sequence ID" value="GAA4390986.1"/>
    <property type="molecule type" value="Genomic_DNA"/>
</dbReference>
<keyword evidence="2" id="KW-0812">Transmembrane</keyword>
<name>A0ABP8JIA7_9MICO</name>
<keyword evidence="4" id="KW-1185">Reference proteome</keyword>
<evidence type="ECO:0008006" key="5">
    <source>
        <dbReference type="Google" id="ProtNLM"/>
    </source>
</evidence>
<keyword evidence="2" id="KW-1133">Transmembrane helix</keyword>
<dbReference type="RefSeq" id="WP_159902632.1">
    <property type="nucleotide sequence ID" value="NZ_BAABFX010000018.1"/>
</dbReference>